<reference evidence="2" key="1">
    <citation type="journal article" date="2019" name="bioRxiv">
        <title>The Genome of the Zebra Mussel, Dreissena polymorpha: A Resource for Invasive Species Research.</title>
        <authorList>
            <person name="McCartney M.A."/>
            <person name="Auch B."/>
            <person name="Kono T."/>
            <person name="Mallez S."/>
            <person name="Zhang Y."/>
            <person name="Obille A."/>
            <person name="Becker A."/>
            <person name="Abrahante J.E."/>
            <person name="Garbe J."/>
            <person name="Badalamenti J.P."/>
            <person name="Herman A."/>
            <person name="Mangelson H."/>
            <person name="Liachko I."/>
            <person name="Sullivan S."/>
            <person name="Sone E.D."/>
            <person name="Koren S."/>
            <person name="Silverstein K.A.T."/>
            <person name="Beckman K.B."/>
            <person name="Gohl D.M."/>
        </authorList>
    </citation>
    <scope>NUCLEOTIDE SEQUENCE</scope>
    <source>
        <strain evidence="2">Duluth1</strain>
        <tissue evidence="2">Whole animal</tissue>
    </source>
</reference>
<comment type="caution">
    <text evidence="2">The sequence shown here is derived from an EMBL/GenBank/DDBJ whole genome shotgun (WGS) entry which is preliminary data.</text>
</comment>
<sequence>MTMSHCIADDFSNLFTLQPTRNKHNPWSHHSQNHRRPRHVFTRRIAQALNINPRNNAESEFKRPGHTARTLLERSLNGMKRGRISATLVTAHKMEEKNRKHGCCQSGSPLKPALV</sequence>
<protein>
    <submittedName>
        <fullName evidence="2">Uncharacterized protein</fullName>
    </submittedName>
</protein>
<evidence type="ECO:0000313" key="3">
    <source>
        <dbReference type="Proteomes" id="UP000828390"/>
    </source>
</evidence>
<feature type="region of interest" description="Disordered" evidence="1">
    <location>
        <begin position="96"/>
        <end position="115"/>
    </location>
</feature>
<accession>A0A9D4IXM2</accession>
<keyword evidence="3" id="KW-1185">Reference proteome</keyword>
<reference evidence="2" key="2">
    <citation type="submission" date="2020-11" db="EMBL/GenBank/DDBJ databases">
        <authorList>
            <person name="McCartney M.A."/>
            <person name="Auch B."/>
            <person name="Kono T."/>
            <person name="Mallez S."/>
            <person name="Becker A."/>
            <person name="Gohl D.M."/>
            <person name="Silverstein K.A.T."/>
            <person name="Koren S."/>
            <person name="Bechman K.B."/>
            <person name="Herman A."/>
            <person name="Abrahante J.E."/>
            <person name="Garbe J."/>
        </authorList>
    </citation>
    <scope>NUCLEOTIDE SEQUENCE</scope>
    <source>
        <strain evidence="2">Duluth1</strain>
        <tissue evidence="2">Whole animal</tissue>
    </source>
</reference>
<dbReference type="AlphaFoldDB" id="A0A9D4IXM2"/>
<name>A0A9D4IXM2_DREPO</name>
<gene>
    <name evidence="2" type="ORF">DPMN_166141</name>
</gene>
<proteinExistence type="predicted"/>
<dbReference type="Proteomes" id="UP000828390">
    <property type="component" value="Unassembled WGS sequence"/>
</dbReference>
<evidence type="ECO:0000313" key="2">
    <source>
        <dbReference type="EMBL" id="KAH3788013.1"/>
    </source>
</evidence>
<evidence type="ECO:0000256" key="1">
    <source>
        <dbReference type="SAM" id="MobiDB-lite"/>
    </source>
</evidence>
<organism evidence="2 3">
    <name type="scientific">Dreissena polymorpha</name>
    <name type="common">Zebra mussel</name>
    <name type="synonym">Mytilus polymorpha</name>
    <dbReference type="NCBI Taxonomy" id="45954"/>
    <lineage>
        <taxon>Eukaryota</taxon>
        <taxon>Metazoa</taxon>
        <taxon>Spiralia</taxon>
        <taxon>Lophotrochozoa</taxon>
        <taxon>Mollusca</taxon>
        <taxon>Bivalvia</taxon>
        <taxon>Autobranchia</taxon>
        <taxon>Heteroconchia</taxon>
        <taxon>Euheterodonta</taxon>
        <taxon>Imparidentia</taxon>
        <taxon>Neoheterodontei</taxon>
        <taxon>Myida</taxon>
        <taxon>Dreissenoidea</taxon>
        <taxon>Dreissenidae</taxon>
        <taxon>Dreissena</taxon>
    </lineage>
</organism>
<dbReference type="EMBL" id="JAIWYP010000008">
    <property type="protein sequence ID" value="KAH3788013.1"/>
    <property type="molecule type" value="Genomic_DNA"/>
</dbReference>